<proteinExistence type="predicted"/>
<dbReference type="Proteomes" id="UP000198607">
    <property type="component" value="Unassembled WGS sequence"/>
</dbReference>
<keyword evidence="2" id="KW-1185">Reference proteome</keyword>
<dbReference type="RefSeq" id="WP_091937139.1">
    <property type="nucleotide sequence ID" value="NZ_FNCY01000007.1"/>
</dbReference>
<gene>
    <name evidence="1" type="ORF">SAMN05660652_01986</name>
</gene>
<evidence type="ECO:0000313" key="1">
    <source>
        <dbReference type="EMBL" id="SDH62929.1"/>
    </source>
</evidence>
<dbReference type="EMBL" id="FNCY01000007">
    <property type="protein sequence ID" value="SDH62929.1"/>
    <property type="molecule type" value="Genomic_DNA"/>
</dbReference>
<organism evidence="1 2">
    <name type="scientific">Propionivibrio dicarboxylicus</name>
    <dbReference type="NCBI Taxonomy" id="83767"/>
    <lineage>
        <taxon>Bacteria</taxon>
        <taxon>Pseudomonadati</taxon>
        <taxon>Pseudomonadota</taxon>
        <taxon>Betaproteobacteria</taxon>
        <taxon>Rhodocyclales</taxon>
        <taxon>Rhodocyclaceae</taxon>
        <taxon>Propionivibrio</taxon>
    </lineage>
</organism>
<dbReference type="AlphaFoldDB" id="A0A1G8DZP5"/>
<name>A0A1G8DZP5_9RHOO</name>
<evidence type="ECO:0000313" key="2">
    <source>
        <dbReference type="Proteomes" id="UP000198607"/>
    </source>
</evidence>
<dbReference type="OrthoDB" id="9810122at2"/>
<dbReference type="STRING" id="83767.SAMN05660652_01986"/>
<reference evidence="1 2" key="1">
    <citation type="submission" date="2016-10" db="EMBL/GenBank/DDBJ databases">
        <authorList>
            <person name="de Groot N.N."/>
        </authorList>
    </citation>
    <scope>NUCLEOTIDE SEQUENCE [LARGE SCALE GENOMIC DNA]</scope>
    <source>
        <strain evidence="1 2">DSM 5885</strain>
    </source>
</reference>
<protein>
    <submittedName>
        <fullName evidence="1">Uncharacterized protein</fullName>
    </submittedName>
</protein>
<accession>A0A1G8DZP5</accession>
<sequence>MGITGAMKARAMRWLQNANAPLQRMQERQTVMQAQLLAKNNSAIKQLRDLGDVEFSAFSQWGEDGIIDWLVSRLPDIPKTFVEFGVEDYRESNTRFLLQTRNWRGLIMDGSEAHIRDIRGQDIYWRHSLSARCAFIDRDNINQLLREGGMSGEIGLLSVDIDGNDYWVWQAIGEVCPAIVVAEFNAVLGDLHALTVPYRPDFQRTQAHHSNLYFGASLPALIELATQKGYFFVGTTSTGCNAFFIRKDLASSVTEALSGIWAYPSKVREARDAERNLLFVDGDARPAMIATLPLIDLRQQSETSLSACGTIYSPEWQSGNRRGF</sequence>